<evidence type="ECO:0000256" key="1">
    <source>
        <dbReference type="SAM" id="Coils"/>
    </source>
</evidence>
<organism evidence="2">
    <name type="scientific">Lepeophtheirus salmonis</name>
    <name type="common">Salmon louse</name>
    <name type="synonym">Caligus salmonis</name>
    <dbReference type="NCBI Taxonomy" id="72036"/>
    <lineage>
        <taxon>Eukaryota</taxon>
        <taxon>Metazoa</taxon>
        <taxon>Ecdysozoa</taxon>
        <taxon>Arthropoda</taxon>
        <taxon>Crustacea</taxon>
        <taxon>Multicrustacea</taxon>
        <taxon>Hexanauplia</taxon>
        <taxon>Copepoda</taxon>
        <taxon>Siphonostomatoida</taxon>
        <taxon>Caligidae</taxon>
        <taxon>Lepeophtheirus</taxon>
    </lineage>
</organism>
<accession>A0A0K2TEI3</accession>
<reference evidence="2" key="1">
    <citation type="submission" date="2014-05" db="EMBL/GenBank/DDBJ databases">
        <authorList>
            <person name="Chronopoulou M."/>
        </authorList>
    </citation>
    <scope>NUCLEOTIDE SEQUENCE</scope>
    <source>
        <tissue evidence="2">Whole organism</tissue>
    </source>
</reference>
<keyword evidence="1" id="KW-0175">Coiled coil</keyword>
<dbReference type="EMBL" id="HACA01006485">
    <property type="protein sequence ID" value="CDW23846.1"/>
    <property type="molecule type" value="Transcribed_RNA"/>
</dbReference>
<proteinExistence type="predicted"/>
<name>A0A0K2TEI3_LEPSM</name>
<dbReference type="AlphaFoldDB" id="A0A0K2TEI3"/>
<evidence type="ECO:0000313" key="2">
    <source>
        <dbReference type="EMBL" id="CDW23846.1"/>
    </source>
</evidence>
<sequence length="369" mass="43556">MNNTRCCCQSLNFELKEASQSEEILGLQLQITSLSNTLSLYQKENVKFVDSLVRCAKEKADLELKLLRTEKTHEFRRVRALKKAEDIHKLILAQELKKAEETYKSLLVQELKKAQTTLELPRIRVLKEIEQIHNLRRVKELKKAEEAHKSVLVEELKKSENNYELRLIQELKKAEETHKSLQAQEIKKAWRTHKLIRVEELKKAEKAHESLRALQQKRTLETYESLQAEVIKRVEESYKSLRIQMETEKMNYSKKLEAKDMEIKKLLKASRPQPLMELNRLMVVDQLKTTADEKYKLKNSLKLLEDMRKSNETLFLTTIHDLQIINFEKDKMIMELRNELKMGTSTIFDSAFLTLKFNSEDLSTDLRRN</sequence>
<feature type="coiled-coil region" evidence="1">
    <location>
        <begin position="164"/>
        <end position="251"/>
    </location>
</feature>
<protein>
    <submittedName>
        <fullName evidence="2">Uncharacterized protein</fullName>
    </submittedName>
</protein>